<dbReference type="InterPro" id="IPR028098">
    <property type="entry name" value="Glyco_trans_4-like_N"/>
</dbReference>
<name>D5BIJ8_ZUNPS</name>
<evidence type="ECO:0000313" key="3">
    <source>
        <dbReference type="EMBL" id="ADF51450.1"/>
    </source>
</evidence>
<dbReference type="AlphaFoldDB" id="D5BIJ8"/>
<dbReference type="KEGG" id="zpr:ZPR_1105"/>
<evidence type="ECO:0000259" key="1">
    <source>
        <dbReference type="Pfam" id="PF00534"/>
    </source>
</evidence>
<gene>
    <name evidence="3" type="ordered locus">ZPR_1105</name>
</gene>
<keyword evidence="4" id="KW-1185">Reference proteome</keyword>
<dbReference type="STRING" id="655815.ZPR_1105"/>
<dbReference type="GO" id="GO:0016757">
    <property type="term" value="F:glycosyltransferase activity"/>
    <property type="evidence" value="ECO:0007669"/>
    <property type="project" value="InterPro"/>
</dbReference>
<sequence length="370" mass="42886">MVAMPSLHFYRWVQQLENSNFEVSWFDITGSGGSIERIDWVHQITEWKLRWDFPGRIFIKSKFSRLYNIIGRLNERSVTSEFEKVLKTFKPDIVHSFALYVSCSPILSVMRRHNGLKWVYSSWGSDLYYYQNVPEYLKDIQLVLSRIDYLFTDCKRDLKIAKSHGFKGEFLGVFPGGGGFKLEELTKYKEKQENRDSILIKGYQGRSGRAIPVLQAILELQEELKEFKIIVFGADPEVVEYSKKSNLMSWGNYEISEKISHIDVLKLMGKSKIYIGNSNSDGMPNTLLEAICMDVYPIQSNPGGVSEEIIKNYHNGLLIKNCDDSNDIKLLIKIGLKSSMFRSNKHIKENLSYDTVRKLCLEKYLKIYND</sequence>
<protein>
    <submittedName>
        <fullName evidence="3">Glycosyl transferase, group 1</fullName>
    </submittedName>
</protein>
<dbReference type="EMBL" id="CP001650">
    <property type="protein sequence ID" value="ADF51450.1"/>
    <property type="molecule type" value="Genomic_DNA"/>
</dbReference>
<proteinExistence type="predicted"/>
<dbReference type="Proteomes" id="UP000001654">
    <property type="component" value="Chromosome"/>
</dbReference>
<reference evidence="3 4" key="1">
    <citation type="journal article" date="2010" name="BMC Genomics">
        <title>The complete genome of Zunongwangia profunda SM-A87 reveals its adaptation to the deep-sea environment and ecological role in sedimentary organic nitrogen degradation.</title>
        <authorList>
            <person name="Qin Q.L."/>
            <person name="Zhang X.Y."/>
            <person name="Wang X.M."/>
            <person name="Liu G.M."/>
            <person name="Chen X.L."/>
            <person name="Xie B.B."/>
            <person name="Dang H.Y."/>
            <person name="Zhou B.C."/>
            <person name="Yu J."/>
            <person name="Zhang Y.Z."/>
        </authorList>
    </citation>
    <scope>NUCLEOTIDE SEQUENCE [LARGE SCALE GENOMIC DNA]</scope>
    <source>
        <strain evidence="4">DSM 18752 / CCTCC AB 206139 / SM-A87</strain>
    </source>
</reference>
<dbReference type="Pfam" id="PF00534">
    <property type="entry name" value="Glycos_transf_1"/>
    <property type="match status" value="1"/>
</dbReference>
<feature type="domain" description="Glycosyl transferase family 1" evidence="1">
    <location>
        <begin position="213"/>
        <end position="345"/>
    </location>
</feature>
<dbReference type="Pfam" id="PF13477">
    <property type="entry name" value="Glyco_trans_4_2"/>
    <property type="match status" value="1"/>
</dbReference>
<accession>D5BIJ8</accession>
<evidence type="ECO:0000259" key="2">
    <source>
        <dbReference type="Pfam" id="PF13477"/>
    </source>
</evidence>
<dbReference type="eggNOG" id="COG0438">
    <property type="taxonomic scope" value="Bacteria"/>
</dbReference>
<keyword evidence="3" id="KW-0808">Transferase</keyword>
<dbReference type="HOGENOM" id="CLU_737222_0_0_10"/>
<dbReference type="SUPFAM" id="SSF53756">
    <property type="entry name" value="UDP-Glycosyltransferase/glycogen phosphorylase"/>
    <property type="match status" value="1"/>
</dbReference>
<dbReference type="Gene3D" id="3.40.50.2000">
    <property type="entry name" value="Glycogen Phosphorylase B"/>
    <property type="match status" value="2"/>
</dbReference>
<dbReference type="InterPro" id="IPR001296">
    <property type="entry name" value="Glyco_trans_1"/>
</dbReference>
<organism evidence="3 4">
    <name type="scientific">Zunongwangia profunda (strain DSM 18752 / CCTCC AB 206139 / SM-A87)</name>
    <name type="common">Wangia profunda</name>
    <dbReference type="NCBI Taxonomy" id="655815"/>
    <lineage>
        <taxon>Bacteria</taxon>
        <taxon>Pseudomonadati</taxon>
        <taxon>Bacteroidota</taxon>
        <taxon>Flavobacteriia</taxon>
        <taxon>Flavobacteriales</taxon>
        <taxon>Flavobacteriaceae</taxon>
        <taxon>Zunongwangia</taxon>
    </lineage>
</organism>
<feature type="domain" description="Glycosyltransferase subfamily 4-like N-terminal" evidence="2">
    <location>
        <begin position="6"/>
        <end position="150"/>
    </location>
</feature>
<evidence type="ECO:0000313" key="4">
    <source>
        <dbReference type="Proteomes" id="UP000001654"/>
    </source>
</evidence>